<name>A0AAI9T6K4_PENTH</name>
<sequence length="186" mass="21310">MLVTAKVAMTRIPLGLEGHRYELLALVAWAGLFWGSHDPRRPNFDGSPRDWVLPSHSLAQIARRVLQLCESFCLLARTHITEHGIEPGCSQSRRSAYRAWLLRRLPIPQFVELDGSPERFAQFSLSKHKSVDTGDRVHHWYGAAQNFRRSVSRLVEEGAFDSGTAQQEYVRLVERFPREILPVTHQ</sequence>
<organism evidence="1 2">
    <name type="scientific">Penicillium thymicola</name>
    <dbReference type="NCBI Taxonomy" id="293382"/>
    <lineage>
        <taxon>Eukaryota</taxon>
        <taxon>Fungi</taxon>
        <taxon>Dikarya</taxon>
        <taxon>Ascomycota</taxon>
        <taxon>Pezizomycotina</taxon>
        <taxon>Eurotiomycetes</taxon>
        <taxon>Eurotiomycetidae</taxon>
        <taxon>Eurotiales</taxon>
        <taxon>Aspergillaceae</taxon>
        <taxon>Penicillium</taxon>
    </lineage>
</organism>
<evidence type="ECO:0000313" key="2">
    <source>
        <dbReference type="Proteomes" id="UP001227192"/>
    </source>
</evidence>
<dbReference type="EMBL" id="LACB01000693">
    <property type="protein sequence ID" value="KAJ9481741.1"/>
    <property type="molecule type" value="Genomic_DNA"/>
</dbReference>
<proteinExistence type="predicted"/>
<reference evidence="1" key="2">
    <citation type="journal article" date="2016" name="Fungal Biol.">
        <title>Ochratoxin A production by Penicillium thymicola.</title>
        <authorList>
            <person name="Nguyen H.D.T."/>
            <person name="McMullin D.R."/>
            <person name="Ponomareva E."/>
            <person name="Riley R."/>
            <person name="Pomraning K.R."/>
            <person name="Baker S.E."/>
            <person name="Seifert K.A."/>
        </authorList>
    </citation>
    <scope>NUCLEOTIDE SEQUENCE</scope>
    <source>
        <strain evidence="1">DAOM 180753</strain>
    </source>
</reference>
<reference evidence="1" key="1">
    <citation type="submission" date="2015-06" db="EMBL/GenBank/DDBJ databases">
        <authorList>
            <person name="Nguyen H."/>
        </authorList>
    </citation>
    <scope>NUCLEOTIDE SEQUENCE</scope>
    <source>
        <strain evidence="1">DAOM 180753</strain>
    </source>
</reference>
<gene>
    <name evidence="1" type="ORF">VN97_g11727</name>
</gene>
<dbReference type="Proteomes" id="UP001227192">
    <property type="component" value="Unassembled WGS sequence"/>
</dbReference>
<comment type="caution">
    <text evidence="1">The sequence shown here is derived from an EMBL/GenBank/DDBJ whole genome shotgun (WGS) entry which is preliminary data.</text>
</comment>
<protein>
    <submittedName>
        <fullName evidence="1">Uncharacterized protein</fullName>
    </submittedName>
</protein>
<accession>A0AAI9T6K4</accession>
<keyword evidence="2" id="KW-1185">Reference proteome</keyword>
<dbReference type="AlphaFoldDB" id="A0AAI9T6K4"/>
<evidence type="ECO:0000313" key="1">
    <source>
        <dbReference type="EMBL" id="KAJ9481741.1"/>
    </source>
</evidence>